<feature type="non-terminal residue" evidence="2">
    <location>
        <position position="1"/>
    </location>
</feature>
<comment type="caution">
    <text evidence="2">The sequence shown here is derived from an EMBL/GenBank/DDBJ whole genome shotgun (WGS) entry which is preliminary data.</text>
</comment>
<feature type="region of interest" description="Disordered" evidence="1">
    <location>
        <begin position="386"/>
        <end position="405"/>
    </location>
</feature>
<reference evidence="2" key="1">
    <citation type="journal article" date="2021" name="Evol. Appl.">
        <title>The genome of the Pyrenean desman and the effects of bottlenecks and inbreeding on the genomic landscape of an endangered species.</title>
        <authorList>
            <person name="Escoda L."/>
            <person name="Castresana J."/>
        </authorList>
    </citation>
    <scope>NUCLEOTIDE SEQUENCE</scope>
    <source>
        <strain evidence="2">IBE-C5619</strain>
    </source>
</reference>
<organism evidence="2 3">
    <name type="scientific">Galemys pyrenaicus</name>
    <name type="common">Iberian desman</name>
    <name type="synonym">Pyrenean desman</name>
    <dbReference type="NCBI Taxonomy" id="202257"/>
    <lineage>
        <taxon>Eukaryota</taxon>
        <taxon>Metazoa</taxon>
        <taxon>Chordata</taxon>
        <taxon>Craniata</taxon>
        <taxon>Vertebrata</taxon>
        <taxon>Euteleostomi</taxon>
        <taxon>Mammalia</taxon>
        <taxon>Eutheria</taxon>
        <taxon>Laurasiatheria</taxon>
        <taxon>Eulipotyphla</taxon>
        <taxon>Talpidae</taxon>
        <taxon>Galemys</taxon>
    </lineage>
</organism>
<protein>
    <submittedName>
        <fullName evidence="2">Coiled-coil domain-containing protein 134</fullName>
    </submittedName>
</protein>
<name>A0A8J6AAI4_GALPY</name>
<dbReference type="OrthoDB" id="5854099at2759"/>
<sequence>RLTFRTGRPRNGEMMTMPGTAVGALGPICSMAAVESGNKRILTRPCTFSQNIQLISPWPARWPVRSPRKGDPLALVRSAALGSDQDWGGRPPRWAAARCTPAAALLRPRLPGRGGRDVQAKGTSGQVPLGPRQRRSSSPVARLRRSPKWTAPLPASSRERKCGAGTPLADAVGATSGTPGDGSFGKASSGPGPTHRDTAGGRARWTPRYGAFGSGGRDRKCDRYGPRPLAGNSEGRGGARPSRRGPRPLAESGAGRGGARRSRRGRRRGLWLPRSGCCGRTDPRAAEPPRARPPGGPARPALSVGGVGAPDRTPSRGGRWEVRLTSRDASGPDSSSSKPRELGVPGARAGYPARGRHHLATLQNGQSPAERESPGARGAVAGLRGAVGGRRRGKAGHPGRRVPASAPRLPYVVTHSHHVGSTFPQIDSGSLESGVRVGGCGSPGTLDMALHFLVFLFVLLLSGTGVTGTLRSSPNPSLEIYKKMFEVKRREQLLALKNLAQLNDVHQQYEILDVMLKGLFKVLEDSRTVLIAADVPPEGPLPQDEKLKDAFSQVVENTAFFGDVVLRFPRIVHHYFDHNSNWNLLIRWGISFCNQSGVFDQGPHAPILSLMAQELGISEKDSDFQNPFKVDRTEVSRGAVIVSALLCWPGLGVGGGLQG</sequence>
<accession>A0A8J6AAI4</accession>
<dbReference type="EMBL" id="JAGFMF010011642">
    <property type="protein sequence ID" value="KAG8517901.1"/>
    <property type="molecule type" value="Genomic_DNA"/>
</dbReference>
<dbReference type="PANTHER" id="PTHR14735">
    <property type="entry name" value="COILED-COIL DOMAIN-CONTAINING PROTEIN 134"/>
    <property type="match status" value="1"/>
</dbReference>
<dbReference type="Pfam" id="PF15002">
    <property type="entry name" value="ERK-JNK_inhib"/>
    <property type="match status" value="1"/>
</dbReference>
<evidence type="ECO:0000313" key="2">
    <source>
        <dbReference type="EMBL" id="KAG8517901.1"/>
    </source>
</evidence>
<dbReference type="InterPro" id="IPR026321">
    <property type="entry name" value="CC134"/>
</dbReference>
<evidence type="ECO:0000313" key="3">
    <source>
        <dbReference type="Proteomes" id="UP000700334"/>
    </source>
</evidence>
<feature type="region of interest" description="Disordered" evidence="1">
    <location>
        <begin position="106"/>
        <end position="352"/>
    </location>
</feature>
<evidence type="ECO:0000256" key="1">
    <source>
        <dbReference type="SAM" id="MobiDB-lite"/>
    </source>
</evidence>
<feature type="compositionally biased region" description="Basic and acidic residues" evidence="1">
    <location>
        <begin position="281"/>
        <end position="290"/>
    </location>
</feature>
<dbReference type="Proteomes" id="UP000700334">
    <property type="component" value="Unassembled WGS sequence"/>
</dbReference>
<feature type="compositionally biased region" description="Basic residues" evidence="1">
    <location>
        <begin position="258"/>
        <end position="269"/>
    </location>
</feature>
<dbReference type="AlphaFoldDB" id="A0A8J6AAI4"/>
<dbReference type="PANTHER" id="PTHR14735:SF1">
    <property type="entry name" value="COILED-COIL DOMAIN-CONTAINING PROTEIN 134"/>
    <property type="match status" value="1"/>
</dbReference>
<feature type="compositionally biased region" description="Low complexity" evidence="1">
    <location>
        <begin position="327"/>
        <end position="337"/>
    </location>
</feature>
<gene>
    <name evidence="2" type="ORF">J0S82_010945</name>
</gene>
<feature type="compositionally biased region" description="Basic and acidic residues" evidence="1">
    <location>
        <begin position="216"/>
        <end position="225"/>
    </location>
</feature>
<feature type="compositionally biased region" description="Basic residues" evidence="1">
    <location>
        <begin position="389"/>
        <end position="400"/>
    </location>
</feature>
<keyword evidence="3" id="KW-1185">Reference proteome</keyword>
<proteinExistence type="predicted"/>